<dbReference type="EMBL" id="FCQH01000018">
    <property type="protein sequence ID" value="CVL06888.1"/>
    <property type="molecule type" value="Genomic_DNA"/>
</dbReference>
<proteinExistence type="predicted"/>
<protein>
    <submittedName>
        <fullName evidence="1">Uncharacterized protein</fullName>
    </submittedName>
</protein>
<reference evidence="2" key="1">
    <citation type="journal article" date="2016" name="Genome Biol. Evol.">
        <title>Comparative 'omics' of the Fusarium fujikuroi species complex highlights differences in genetic potential and metabolite synthesis.</title>
        <authorList>
            <person name="Niehaus E.-M."/>
            <person name="Muensterkoetter M."/>
            <person name="Proctor R.H."/>
            <person name="Brown D.W."/>
            <person name="Sharon A."/>
            <person name="Idan Y."/>
            <person name="Oren-Young L."/>
            <person name="Sieber C.M."/>
            <person name="Novak O."/>
            <person name="Pencik A."/>
            <person name="Tarkowska D."/>
            <person name="Hromadova K."/>
            <person name="Freeman S."/>
            <person name="Maymon M."/>
            <person name="Elazar M."/>
            <person name="Youssef S.A."/>
            <person name="El-Shabrawy E.S.M."/>
            <person name="Shalaby A.B.A."/>
            <person name="Houterman P."/>
            <person name="Brock N.L."/>
            <person name="Burkhardt I."/>
            <person name="Tsavkelova E.A."/>
            <person name="Dickschat J.S."/>
            <person name="Galuszka P."/>
            <person name="Gueldener U."/>
            <person name="Tudzynski B."/>
        </authorList>
    </citation>
    <scope>NUCLEOTIDE SEQUENCE [LARGE SCALE GENOMIC DNA]</scope>
    <source>
        <strain evidence="2">MRC7560</strain>
    </source>
</reference>
<gene>
    <name evidence="1" type="ORF">FMAN_11982</name>
</gene>
<dbReference type="AlphaFoldDB" id="A0A1L7U815"/>
<organism evidence="1 2">
    <name type="scientific">Fusarium mangiferae</name>
    <name type="common">Mango malformation disease fungus</name>
    <dbReference type="NCBI Taxonomy" id="192010"/>
    <lineage>
        <taxon>Eukaryota</taxon>
        <taxon>Fungi</taxon>
        <taxon>Dikarya</taxon>
        <taxon>Ascomycota</taxon>
        <taxon>Pezizomycotina</taxon>
        <taxon>Sordariomycetes</taxon>
        <taxon>Hypocreomycetidae</taxon>
        <taxon>Hypocreales</taxon>
        <taxon>Nectriaceae</taxon>
        <taxon>Fusarium</taxon>
        <taxon>Fusarium fujikuroi species complex</taxon>
    </lineage>
</organism>
<dbReference type="VEuPathDB" id="FungiDB:FMAN_11982"/>
<sequence length="286" mass="32793">MQSYLNKLDELQIGLQALTKDLQSRDLDQVTELVNLLMKDMKSIASAFQDPNSEELSDANLLTERHKLLQLTEFDAKLAYSEMDCDEAFEYPWMTASNCEECFKTLDLSIQYFADHMSDAGPVCAPVSHHSPTLLQNAKGTVIEYLKLRHRRIAMQLDPGRSPGGLSRYAALGQERGAELCVSDKEEWTVKKQQWVDALAPEWESGAIQVIMIEPKKLLNSPWSASKQYDEESDRPTHPLLQWCKLDLMDREEGVLHWSLGGVVAWRFYGEDEWMDRYGHAIDEYE</sequence>
<dbReference type="Proteomes" id="UP000184255">
    <property type="component" value="Unassembled WGS sequence"/>
</dbReference>
<evidence type="ECO:0000313" key="1">
    <source>
        <dbReference type="EMBL" id="CVL06888.1"/>
    </source>
</evidence>
<dbReference type="GeneID" id="65091232"/>
<keyword evidence="2" id="KW-1185">Reference proteome</keyword>
<dbReference type="RefSeq" id="XP_041690169.1">
    <property type="nucleotide sequence ID" value="XM_041824717.1"/>
</dbReference>
<comment type="caution">
    <text evidence="1">The sequence shown here is derived from an EMBL/GenBank/DDBJ whole genome shotgun (WGS) entry which is preliminary data.</text>
</comment>
<accession>A0A1L7U815</accession>
<evidence type="ECO:0000313" key="2">
    <source>
        <dbReference type="Proteomes" id="UP000184255"/>
    </source>
</evidence>
<name>A0A1L7U815_FUSMA</name>